<evidence type="ECO:0000313" key="2">
    <source>
        <dbReference type="Proteomes" id="UP000324222"/>
    </source>
</evidence>
<accession>A0A5B7IN60</accession>
<reference evidence="1 2" key="1">
    <citation type="submission" date="2019-05" db="EMBL/GenBank/DDBJ databases">
        <title>Another draft genome of Portunus trituberculatus and its Hox gene families provides insights of decapod evolution.</title>
        <authorList>
            <person name="Jeong J.-H."/>
            <person name="Song I."/>
            <person name="Kim S."/>
            <person name="Choi T."/>
            <person name="Kim D."/>
            <person name="Ryu S."/>
            <person name="Kim W."/>
        </authorList>
    </citation>
    <scope>NUCLEOTIDE SEQUENCE [LARGE SCALE GENOMIC DNA]</scope>
    <source>
        <tissue evidence="1">Muscle</tissue>
    </source>
</reference>
<dbReference type="AlphaFoldDB" id="A0A5B7IN60"/>
<gene>
    <name evidence="1" type="ORF">E2C01_076262</name>
</gene>
<dbReference type="EMBL" id="VSRR010057533">
    <property type="protein sequence ID" value="MPC81634.1"/>
    <property type="molecule type" value="Genomic_DNA"/>
</dbReference>
<dbReference type="Proteomes" id="UP000324222">
    <property type="component" value="Unassembled WGS sequence"/>
</dbReference>
<protein>
    <submittedName>
        <fullName evidence="1">Uncharacterized protein</fullName>
    </submittedName>
</protein>
<sequence>MESRCKRPGMCGAVDKCLAAQTDERARVNSRPRHHLRAQHSTDCWSAALLASFPFSCPSLHIPLGIWLVVVD</sequence>
<name>A0A5B7IN60_PORTR</name>
<keyword evidence="2" id="KW-1185">Reference proteome</keyword>
<comment type="caution">
    <text evidence="1">The sequence shown here is derived from an EMBL/GenBank/DDBJ whole genome shotgun (WGS) entry which is preliminary data.</text>
</comment>
<evidence type="ECO:0000313" key="1">
    <source>
        <dbReference type="EMBL" id="MPC81634.1"/>
    </source>
</evidence>
<organism evidence="1 2">
    <name type="scientific">Portunus trituberculatus</name>
    <name type="common">Swimming crab</name>
    <name type="synonym">Neptunus trituberculatus</name>
    <dbReference type="NCBI Taxonomy" id="210409"/>
    <lineage>
        <taxon>Eukaryota</taxon>
        <taxon>Metazoa</taxon>
        <taxon>Ecdysozoa</taxon>
        <taxon>Arthropoda</taxon>
        <taxon>Crustacea</taxon>
        <taxon>Multicrustacea</taxon>
        <taxon>Malacostraca</taxon>
        <taxon>Eumalacostraca</taxon>
        <taxon>Eucarida</taxon>
        <taxon>Decapoda</taxon>
        <taxon>Pleocyemata</taxon>
        <taxon>Brachyura</taxon>
        <taxon>Eubrachyura</taxon>
        <taxon>Portunoidea</taxon>
        <taxon>Portunidae</taxon>
        <taxon>Portuninae</taxon>
        <taxon>Portunus</taxon>
    </lineage>
</organism>
<proteinExistence type="predicted"/>